<evidence type="ECO:0000313" key="5">
    <source>
        <dbReference type="EMBL" id="AAY82837.1"/>
    </source>
</evidence>
<feature type="binding site" evidence="3">
    <location>
        <position position="74"/>
    </location>
    <ligand>
        <name>FAD</name>
        <dbReference type="ChEBI" id="CHEBI:57692"/>
    </ligand>
</feature>
<comment type="cofactor">
    <cofactor evidence="3">
        <name>FAD</name>
        <dbReference type="ChEBI" id="CHEBI:57692"/>
    </cofactor>
    <text evidence="3">Binds 1 FAD per subunit.</text>
</comment>
<feature type="binding site" evidence="3">
    <location>
        <begin position="220"/>
        <end position="222"/>
    </location>
    <ligand>
        <name>FAD</name>
        <dbReference type="ChEBI" id="CHEBI:57692"/>
    </ligand>
</feature>
<dbReference type="GO" id="GO:0003904">
    <property type="term" value="F:deoxyribodipyrimidine photo-lyase activity"/>
    <property type="evidence" value="ECO:0007669"/>
    <property type="project" value="TreeGrafter"/>
</dbReference>
<proteinExistence type="predicted"/>
<keyword evidence="1 3" id="KW-0285">Flavoprotein</keyword>
<dbReference type="Gene3D" id="1.25.40.80">
    <property type="match status" value="1"/>
</dbReference>
<feature type="binding site" evidence="3">
    <location>
        <position position="119"/>
    </location>
    <ligand>
        <name>FAD</name>
        <dbReference type="ChEBI" id="CHEBI:57692"/>
    </ligand>
</feature>
<dbReference type="PANTHER" id="PTHR11455">
    <property type="entry name" value="CRYPTOCHROME"/>
    <property type="match status" value="1"/>
</dbReference>
<dbReference type="GO" id="GO:0003677">
    <property type="term" value="F:DNA binding"/>
    <property type="evidence" value="ECO:0007669"/>
    <property type="project" value="TreeGrafter"/>
</dbReference>
<evidence type="ECO:0000256" key="2">
    <source>
        <dbReference type="ARBA" id="ARBA00022827"/>
    </source>
</evidence>
<evidence type="ECO:0000259" key="4">
    <source>
        <dbReference type="Pfam" id="PF03441"/>
    </source>
</evidence>
<evidence type="ECO:0000256" key="3">
    <source>
        <dbReference type="PIRSR" id="PIRSR602081-1"/>
    </source>
</evidence>
<dbReference type="GO" id="GO:0043153">
    <property type="term" value="P:entrainment of circadian clock by photoperiod"/>
    <property type="evidence" value="ECO:0007669"/>
    <property type="project" value="TreeGrafter"/>
</dbReference>
<reference evidence="5" key="1">
    <citation type="journal article" date="2005" name="PLoS Biol.">
        <title>New insights into metabolic properties of marine bacteria encoding proteorhodopsins.</title>
        <authorList>
            <person name="Sabehi G."/>
            <person name="Loy A."/>
            <person name="Jung K.H."/>
            <person name="Partha R."/>
            <person name="Spudich J.L."/>
            <person name="Isaacson T."/>
            <person name="Hirschberg J."/>
            <person name="Wagner M."/>
            <person name="Beja O."/>
        </authorList>
    </citation>
    <scope>NUCLEOTIDE SEQUENCE</scope>
</reference>
<dbReference type="InterPro" id="IPR005101">
    <property type="entry name" value="Cryptochr/Photolyase_FAD-bd"/>
</dbReference>
<dbReference type="EMBL" id="DQ088847">
    <property type="protein sequence ID" value="AAY82837.1"/>
    <property type="molecule type" value="Genomic_DNA"/>
</dbReference>
<dbReference type="InterPro" id="IPR036134">
    <property type="entry name" value="Crypto/Photolyase_FAD-like_sf"/>
</dbReference>
<dbReference type="PANTHER" id="PTHR11455:SF18">
    <property type="entry name" value="SI:CH1073-390K14.1"/>
    <property type="match status" value="1"/>
</dbReference>
<dbReference type="SUPFAM" id="SSF48173">
    <property type="entry name" value="Cryptochrome/photolyase FAD-binding domain"/>
    <property type="match status" value="1"/>
</dbReference>
<dbReference type="AlphaFoldDB" id="Q4PJE0"/>
<dbReference type="GO" id="GO:0032922">
    <property type="term" value="P:circadian regulation of gene expression"/>
    <property type="evidence" value="ECO:0007669"/>
    <property type="project" value="TreeGrafter"/>
</dbReference>
<keyword evidence="2 3" id="KW-0274">FAD</keyword>
<accession>Q4PJE0</accession>
<protein>
    <submittedName>
        <fullName evidence="5">Predicted deoxyribodipyrimidine photolyase</fullName>
    </submittedName>
</protein>
<keyword evidence="5" id="KW-0456">Lyase</keyword>
<sequence>MCPLDFQALSPHLPAMTDLTISPTEFPDRAALHVHVLSHSPSCDHGEDHPLPDIASGGRAAAEAALAAIDPRAYAASRNHLDGAVTRLSPYIRHGILSLDEVRNAALAMVDDPKQAEKFIQELAWRDYWQRLYLAHPEWIWADVESYKTGFDSSDYDPDLPDDIAAGETGVACIDQFIATLVETGYLHNHARMYLAAYTVHWRRVSWQAGARWFLGHLIDADPASNNLSWQWIASTFSNKPYIFNLENVAKYSGPEINTIPKHNLVLAQSYERLSELLFPHMGGPRG</sequence>
<dbReference type="GO" id="GO:0005737">
    <property type="term" value="C:cytoplasm"/>
    <property type="evidence" value="ECO:0007669"/>
    <property type="project" value="TreeGrafter"/>
</dbReference>
<name>Q4PJE0_9BACT</name>
<dbReference type="GO" id="GO:0071949">
    <property type="term" value="F:FAD binding"/>
    <property type="evidence" value="ECO:0007669"/>
    <property type="project" value="TreeGrafter"/>
</dbReference>
<evidence type="ECO:0000256" key="1">
    <source>
        <dbReference type="ARBA" id="ARBA00022630"/>
    </source>
</evidence>
<feature type="domain" description="Cryptochrome/DNA photolyase FAD-binding" evidence="4">
    <location>
        <begin position="119"/>
        <end position="250"/>
    </location>
</feature>
<organism evidence="5">
    <name type="scientific">uncultured bacterium MedeBAC46A06</name>
    <dbReference type="NCBI Taxonomy" id="332275"/>
    <lineage>
        <taxon>Bacteria</taxon>
        <taxon>environmental samples</taxon>
    </lineage>
</organism>
<dbReference type="InterPro" id="IPR002081">
    <property type="entry name" value="Cryptochrome/DNA_photolyase_1"/>
</dbReference>
<dbReference type="Gene3D" id="1.10.579.10">
    <property type="entry name" value="DNA Cyclobutane Dipyrimidine Photolyase, subunit A, domain 3"/>
    <property type="match status" value="1"/>
</dbReference>
<dbReference type="Pfam" id="PF03441">
    <property type="entry name" value="FAD_binding_7"/>
    <property type="match status" value="1"/>
</dbReference>